<dbReference type="OrthoDB" id="9801479at2"/>
<dbReference type="Gene3D" id="3.40.50.360">
    <property type="match status" value="1"/>
</dbReference>
<dbReference type="RefSeq" id="WP_148568327.1">
    <property type="nucleotide sequence ID" value="NZ_RXYA01000016.1"/>
</dbReference>
<comment type="caution">
    <text evidence="2">The sequence shown here is derived from an EMBL/GenBank/DDBJ whole genome shotgun (WGS) entry which is preliminary data.</text>
</comment>
<dbReference type="InterPro" id="IPR001226">
    <property type="entry name" value="Flavodoxin_CS"/>
</dbReference>
<name>A0A923KX25_9FIRM</name>
<dbReference type="PROSITE" id="PS00201">
    <property type="entry name" value="FLAVODOXIN"/>
    <property type="match status" value="1"/>
</dbReference>
<dbReference type="Pfam" id="PF00258">
    <property type="entry name" value="Flavodoxin_1"/>
    <property type="match status" value="1"/>
</dbReference>
<reference evidence="2" key="2">
    <citation type="submission" date="2020-10" db="EMBL/GenBank/DDBJ databases">
        <title>Comparative genomics of the Acetobacterium genus.</title>
        <authorList>
            <person name="Marshall C."/>
            <person name="May H."/>
            <person name="Norman S."/>
        </authorList>
    </citation>
    <scope>NUCLEOTIDE SEQUENCE</scope>
    <source>
        <strain evidence="2">DER-2019</strain>
    </source>
</reference>
<dbReference type="EMBL" id="WJBD01000014">
    <property type="protein sequence ID" value="MBC3889070.1"/>
    <property type="molecule type" value="Genomic_DNA"/>
</dbReference>
<evidence type="ECO:0000313" key="2">
    <source>
        <dbReference type="EMBL" id="MBC3889070.1"/>
    </source>
</evidence>
<protein>
    <submittedName>
        <fullName evidence="2">Flavodoxin</fullName>
    </submittedName>
</protein>
<evidence type="ECO:0000259" key="1">
    <source>
        <dbReference type="PROSITE" id="PS50902"/>
    </source>
</evidence>
<dbReference type="GO" id="GO:0016651">
    <property type="term" value="F:oxidoreductase activity, acting on NAD(P)H"/>
    <property type="evidence" value="ECO:0007669"/>
    <property type="project" value="UniProtKB-ARBA"/>
</dbReference>
<proteinExistence type="predicted"/>
<dbReference type="AlphaFoldDB" id="A0A923KX25"/>
<dbReference type="InterPro" id="IPR029039">
    <property type="entry name" value="Flavoprotein-like_sf"/>
</dbReference>
<dbReference type="GO" id="GO:0010181">
    <property type="term" value="F:FMN binding"/>
    <property type="evidence" value="ECO:0007669"/>
    <property type="project" value="InterPro"/>
</dbReference>
<reference evidence="2" key="1">
    <citation type="submission" date="2019-10" db="EMBL/GenBank/DDBJ databases">
        <authorList>
            <person name="Ross D.E."/>
            <person name="Gulliver D."/>
        </authorList>
    </citation>
    <scope>NUCLEOTIDE SEQUENCE</scope>
    <source>
        <strain evidence="2">DER-2019</strain>
    </source>
</reference>
<dbReference type="Proteomes" id="UP000616595">
    <property type="component" value="Unassembled WGS sequence"/>
</dbReference>
<sequence>MKITILYFSKTGNTEKAAVYIKEGLMETGSFEIRLMNLNEPSTMDNTFINESDTVIMGTPTYVANMCWQFKKWFDTDWDCQLGGKLGAAFATANAMHGGGDIALQGMISHMLVRGMLTYSSGAGCGRPFIHLGPIGIGVNNGVEERKDLFNLFGKRIGEQTIRLFGNTKV</sequence>
<organism evidence="2 3">
    <name type="scientific">Acetobacterium paludosum</name>
    <dbReference type="NCBI Taxonomy" id="52693"/>
    <lineage>
        <taxon>Bacteria</taxon>
        <taxon>Bacillati</taxon>
        <taxon>Bacillota</taxon>
        <taxon>Clostridia</taxon>
        <taxon>Eubacteriales</taxon>
        <taxon>Eubacteriaceae</taxon>
        <taxon>Acetobacterium</taxon>
    </lineage>
</organism>
<dbReference type="SUPFAM" id="SSF52218">
    <property type="entry name" value="Flavoproteins"/>
    <property type="match status" value="1"/>
</dbReference>
<dbReference type="PROSITE" id="PS50902">
    <property type="entry name" value="FLAVODOXIN_LIKE"/>
    <property type="match status" value="1"/>
</dbReference>
<keyword evidence="3" id="KW-1185">Reference proteome</keyword>
<dbReference type="GO" id="GO:0009055">
    <property type="term" value="F:electron transfer activity"/>
    <property type="evidence" value="ECO:0007669"/>
    <property type="project" value="InterPro"/>
</dbReference>
<dbReference type="InterPro" id="IPR008254">
    <property type="entry name" value="Flavodoxin/NO_synth"/>
</dbReference>
<feature type="domain" description="Flavodoxin-like" evidence="1">
    <location>
        <begin position="3"/>
        <end position="170"/>
    </location>
</feature>
<evidence type="ECO:0000313" key="3">
    <source>
        <dbReference type="Proteomes" id="UP000616595"/>
    </source>
</evidence>
<accession>A0A923KX25</accession>
<gene>
    <name evidence="2" type="ORF">GH810_12165</name>
</gene>